<dbReference type="PANTHER" id="PTHR37024">
    <property type="entry name" value="TYPE VI SECRETION SYSTEM DUF2094 AND IMPA-RELATED DOMAIN PROTEIN"/>
    <property type="match status" value="1"/>
</dbReference>
<feature type="compositionally biased region" description="Low complexity" evidence="1">
    <location>
        <begin position="200"/>
        <end position="227"/>
    </location>
</feature>
<dbReference type="Pfam" id="PF16989">
    <property type="entry name" value="T6SS_VasJ"/>
    <property type="match status" value="1"/>
</dbReference>
<evidence type="ECO:0000313" key="4">
    <source>
        <dbReference type="Proteomes" id="UP001596506"/>
    </source>
</evidence>
<dbReference type="Proteomes" id="UP001596506">
    <property type="component" value="Unassembled WGS sequence"/>
</dbReference>
<dbReference type="PANTHER" id="PTHR37024:SF3">
    <property type="entry name" value="TYPE VI SECRETION SYSTEM PROTEIN TSSA"/>
    <property type="match status" value="1"/>
</dbReference>
<evidence type="ECO:0000259" key="2">
    <source>
        <dbReference type="Pfam" id="PF06812"/>
    </source>
</evidence>
<sequence length="484" mass="52574">MQVIEQHPYIEQVVSPLEVELPTGQALGEDAALAFLEDEIMKIGSLAHTDIDWGKVESESLKILSARSKDLKVLGFLLIALQRGGDGERFALSLYLLHRVLDGWWEAGGPYPGDKGKRARKMMFTQMLQRAAKGVDGKTFDASVGDGRSYCLELLAKLQAQAEQKELPDDALRDLKRAVEKLPRAQETGTRAESKPEAQATSPSSTAGGTKASATPASTPASPSLGALTLDPSDVRTTRQSLLKVADMLTGTEPERPLGYQIRRYAIWQSITSVPPTRDGKRSDLAAVSADRVADYREALEKAPDHTLWQRIEQSLSVSPFWLEGHRLSAGVAAALGCDACAEAIRAAANEFLEKLPQLAELTFNDGTPFLPSETEEWLLSAPASASGQSGGGASPWEQAYDTARELSTQKGLAPAMQLLEDGLAGAREPREQFYWRLASAQLMKDSGLVSLASRQVQDLQQQVAGLVIEDWEPALLKQLDRLS</sequence>
<evidence type="ECO:0000313" key="3">
    <source>
        <dbReference type="EMBL" id="MFC7294377.1"/>
    </source>
</evidence>
<accession>A0ABW2ITZ7</accession>
<feature type="compositionally biased region" description="Basic and acidic residues" evidence="1">
    <location>
        <begin position="182"/>
        <end position="196"/>
    </location>
</feature>
<feature type="domain" description="ImpA N-terminal" evidence="2">
    <location>
        <begin position="15"/>
        <end position="127"/>
    </location>
</feature>
<dbReference type="NCBIfam" id="TIGR03362">
    <property type="entry name" value="VI_chp_7"/>
    <property type="match status" value="1"/>
</dbReference>
<proteinExistence type="predicted"/>
<dbReference type="InterPro" id="IPR010657">
    <property type="entry name" value="ImpA_N"/>
</dbReference>
<keyword evidence="4" id="KW-1185">Reference proteome</keyword>
<dbReference type="Pfam" id="PF06812">
    <property type="entry name" value="ImpA_N"/>
    <property type="match status" value="1"/>
</dbReference>
<organism evidence="3 4">
    <name type="scientific">Marinobacter aromaticivorans</name>
    <dbReference type="NCBI Taxonomy" id="1494078"/>
    <lineage>
        <taxon>Bacteria</taxon>
        <taxon>Pseudomonadati</taxon>
        <taxon>Pseudomonadota</taxon>
        <taxon>Gammaproteobacteria</taxon>
        <taxon>Pseudomonadales</taxon>
        <taxon>Marinobacteraceae</taxon>
        <taxon>Marinobacter</taxon>
    </lineage>
</organism>
<reference evidence="4" key="1">
    <citation type="journal article" date="2019" name="Int. J. Syst. Evol. Microbiol.">
        <title>The Global Catalogue of Microorganisms (GCM) 10K type strain sequencing project: providing services to taxonomists for standard genome sequencing and annotation.</title>
        <authorList>
            <consortium name="The Broad Institute Genomics Platform"/>
            <consortium name="The Broad Institute Genome Sequencing Center for Infectious Disease"/>
            <person name="Wu L."/>
            <person name="Ma J."/>
        </authorList>
    </citation>
    <scope>NUCLEOTIDE SEQUENCE [LARGE SCALE GENOMIC DNA]</scope>
    <source>
        <strain evidence="4">CCUG 60559</strain>
    </source>
</reference>
<name>A0ABW2ITZ7_9GAMM</name>
<evidence type="ECO:0000256" key="1">
    <source>
        <dbReference type="SAM" id="MobiDB-lite"/>
    </source>
</evidence>
<dbReference type="RefSeq" id="WP_100689109.1">
    <property type="nucleotide sequence ID" value="NZ_JBHTBD010000002.1"/>
</dbReference>
<protein>
    <submittedName>
        <fullName evidence="3">Type VI secretion system protein TssA</fullName>
    </submittedName>
</protein>
<dbReference type="InterPro" id="IPR017739">
    <property type="entry name" value="T6SS-assoc_VCA0119"/>
</dbReference>
<dbReference type="EMBL" id="JBHTBD010000002">
    <property type="protein sequence ID" value="MFC7294377.1"/>
    <property type="molecule type" value="Genomic_DNA"/>
</dbReference>
<comment type="caution">
    <text evidence="3">The sequence shown here is derived from an EMBL/GenBank/DDBJ whole genome shotgun (WGS) entry which is preliminary data.</text>
</comment>
<feature type="region of interest" description="Disordered" evidence="1">
    <location>
        <begin position="182"/>
        <end position="233"/>
    </location>
</feature>
<gene>
    <name evidence="3" type="primary">tssA</name>
    <name evidence="3" type="ORF">ACFQQA_06550</name>
</gene>